<protein>
    <submittedName>
        <fullName evidence="4">MerR family transcriptional regulator</fullName>
    </submittedName>
</protein>
<dbReference type="SMART" id="SM00422">
    <property type="entry name" value="HTH_MERR"/>
    <property type="match status" value="1"/>
</dbReference>
<evidence type="ECO:0000259" key="3">
    <source>
        <dbReference type="PROSITE" id="PS50937"/>
    </source>
</evidence>
<dbReference type="GO" id="GO:0003700">
    <property type="term" value="F:DNA-binding transcription factor activity"/>
    <property type="evidence" value="ECO:0007669"/>
    <property type="project" value="InterPro"/>
</dbReference>
<reference evidence="4 5" key="1">
    <citation type="submission" date="2019-09" db="EMBL/GenBank/DDBJ databases">
        <title>Phylogeny of genus Pseudoclavibacter and closely related genus.</title>
        <authorList>
            <person name="Li Y."/>
        </authorList>
    </citation>
    <scope>NUCLEOTIDE SEQUENCE [LARGE SCALE GENOMIC DNA]</scope>
    <source>
        <strain evidence="4 5">THG-MD12</strain>
    </source>
</reference>
<accession>A0A7J5AZ06</accession>
<dbReference type="EMBL" id="WBJX01000005">
    <property type="protein sequence ID" value="KAB1636784.1"/>
    <property type="molecule type" value="Genomic_DNA"/>
</dbReference>
<dbReference type="InterPro" id="IPR047057">
    <property type="entry name" value="MerR_fam"/>
</dbReference>
<keyword evidence="5" id="KW-1185">Reference proteome</keyword>
<dbReference type="PRINTS" id="PR00040">
    <property type="entry name" value="HTHMERR"/>
</dbReference>
<comment type="caution">
    <text evidence="4">The sequence shown here is derived from an EMBL/GenBank/DDBJ whole genome shotgun (WGS) entry which is preliminary data.</text>
</comment>
<dbReference type="OrthoDB" id="4569196at2"/>
<dbReference type="PROSITE" id="PS50937">
    <property type="entry name" value="HTH_MERR_2"/>
    <property type="match status" value="1"/>
</dbReference>
<sequence length="287" mass="31586">MRVRLRPRRPPASYTGTPGSQRERGWCAMNSSELARRAGVTVRALRHYHQVGVLDEPPRTSNGYRQYGVHDLIRVLRIRRLAALGIALEDMPNLLDEHGSDAPAMLDRLDAELEAQIERLTAQRALIAQLRGLPTTPDLPPELAAFMGTLSGHLSPELEQMDRDQTVLLAHLVGEQGMPHLVGYYEQLSDPEIVPQLVAITAEFHQLGDRTSDGAFDAFIDRFVATFAQVVESLRADAPELDLTDAAGLFDEYSASVLNPVQQRAMAIVGERLDASPLGEAPEVTPT</sequence>
<gene>
    <name evidence="4" type="ORF">F8O03_14535</name>
</gene>
<proteinExistence type="predicted"/>
<evidence type="ECO:0000313" key="5">
    <source>
        <dbReference type="Proteomes" id="UP000490386"/>
    </source>
</evidence>
<dbReference type="InterPro" id="IPR000551">
    <property type="entry name" value="MerR-type_HTH_dom"/>
</dbReference>
<keyword evidence="1" id="KW-0238">DNA-binding</keyword>
<evidence type="ECO:0000256" key="2">
    <source>
        <dbReference type="SAM" id="MobiDB-lite"/>
    </source>
</evidence>
<dbReference type="Gene3D" id="1.10.1660.10">
    <property type="match status" value="1"/>
</dbReference>
<dbReference type="AlphaFoldDB" id="A0A7J5AZ06"/>
<feature type="domain" description="HTH merR-type" evidence="3">
    <location>
        <begin position="32"/>
        <end position="97"/>
    </location>
</feature>
<dbReference type="CDD" id="cd00592">
    <property type="entry name" value="HTH_MerR-like"/>
    <property type="match status" value="1"/>
</dbReference>
<dbReference type="PANTHER" id="PTHR30204:SF93">
    <property type="entry name" value="HTH MERR-TYPE DOMAIN-CONTAINING PROTEIN"/>
    <property type="match status" value="1"/>
</dbReference>
<dbReference type="PANTHER" id="PTHR30204">
    <property type="entry name" value="REDOX-CYCLING DRUG-SENSING TRANSCRIPTIONAL ACTIVATOR SOXR"/>
    <property type="match status" value="1"/>
</dbReference>
<dbReference type="Pfam" id="PF13411">
    <property type="entry name" value="MerR_1"/>
    <property type="match status" value="1"/>
</dbReference>
<organism evidence="4 5">
    <name type="scientific">Pseudoclavibacter terrae</name>
    <dbReference type="NCBI Taxonomy" id="1530195"/>
    <lineage>
        <taxon>Bacteria</taxon>
        <taxon>Bacillati</taxon>
        <taxon>Actinomycetota</taxon>
        <taxon>Actinomycetes</taxon>
        <taxon>Micrococcales</taxon>
        <taxon>Microbacteriaceae</taxon>
        <taxon>Pseudoclavibacter</taxon>
    </lineage>
</organism>
<evidence type="ECO:0000256" key="1">
    <source>
        <dbReference type="ARBA" id="ARBA00023125"/>
    </source>
</evidence>
<feature type="region of interest" description="Disordered" evidence="2">
    <location>
        <begin position="1"/>
        <end position="24"/>
    </location>
</feature>
<dbReference type="Proteomes" id="UP000490386">
    <property type="component" value="Unassembled WGS sequence"/>
</dbReference>
<dbReference type="GO" id="GO:0003677">
    <property type="term" value="F:DNA binding"/>
    <property type="evidence" value="ECO:0007669"/>
    <property type="project" value="UniProtKB-KW"/>
</dbReference>
<name>A0A7J5AZ06_9MICO</name>
<dbReference type="InterPro" id="IPR009061">
    <property type="entry name" value="DNA-bd_dom_put_sf"/>
</dbReference>
<evidence type="ECO:0000313" key="4">
    <source>
        <dbReference type="EMBL" id="KAB1636784.1"/>
    </source>
</evidence>
<dbReference type="SUPFAM" id="SSF46955">
    <property type="entry name" value="Putative DNA-binding domain"/>
    <property type="match status" value="1"/>
</dbReference>